<evidence type="ECO:0000256" key="1">
    <source>
        <dbReference type="ARBA" id="ARBA00010928"/>
    </source>
</evidence>
<dbReference type="SUPFAM" id="SSF55347">
    <property type="entry name" value="Glyceraldehyde-3-phosphate dehydrogenase-like, C-terminal domain"/>
    <property type="match status" value="1"/>
</dbReference>
<comment type="similarity">
    <text evidence="1">Belongs to the Gfo/Idh/MocA family.</text>
</comment>
<feature type="domain" description="GFO/IDH/MocA-like oxidoreductase" evidence="4">
    <location>
        <begin position="129"/>
        <end position="242"/>
    </location>
</feature>
<dbReference type="InterPro" id="IPR000683">
    <property type="entry name" value="Gfo/Idh/MocA-like_OxRdtase_N"/>
</dbReference>
<feature type="domain" description="Gfo/Idh/MocA-like oxidoreductase N-terminal" evidence="3">
    <location>
        <begin position="2"/>
        <end position="117"/>
    </location>
</feature>
<dbReference type="InterPro" id="IPR050984">
    <property type="entry name" value="Gfo/Idh/MocA_domain"/>
</dbReference>
<dbReference type="Pfam" id="PF22725">
    <property type="entry name" value="GFO_IDH_MocA_C3"/>
    <property type="match status" value="1"/>
</dbReference>
<keyword evidence="6" id="KW-1185">Reference proteome</keyword>
<keyword evidence="2" id="KW-0560">Oxidoreductase</keyword>
<dbReference type="PANTHER" id="PTHR22604">
    <property type="entry name" value="OXIDOREDUCTASES"/>
    <property type="match status" value="1"/>
</dbReference>
<dbReference type="SUPFAM" id="SSF51735">
    <property type="entry name" value="NAD(P)-binding Rossmann-fold domains"/>
    <property type="match status" value="1"/>
</dbReference>
<gene>
    <name evidence="5" type="ORF">ACJDUG_11840</name>
</gene>
<evidence type="ECO:0000259" key="4">
    <source>
        <dbReference type="Pfam" id="PF22725"/>
    </source>
</evidence>
<dbReference type="EMBL" id="JBJHZZ010000008">
    <property type="protein sequence ID" value="MFL0247661.1"/>
    <property type="molecule type" value="Genomic_DNA"/>
</dbReference>
<dbReference type="PANTHER" id="PTHR22604:SF105">
    <property type="entry name" value="TRANS-1,2-DIHYDROBENZENE-1,2-DIOL DEHYDROGENASE"/>
    <property type="match status" value="1"/>
</dbReference>
<comment type="caution">
    <text evidence="5">The sequence shown here is derived from an EMBL/GenBank/DDBJ whole genome shotgun (WGS) entry which is preliminary data.</text>
</comment>
<dbReference type="Pfam" id="PF01408">
    <property type="entry name" value="GFO_IDH_MocA"/>
    <property type="match status" value="1"/>
</dbReference>
<accession>A0ABW8T6E0</accession>
<evidence type="ECO:0000313" key="5">
    <source>
        <dbReference type="EMBL" id="MFL0247661.1"/>
    </source>
</evidence>
<dbReference type="Proteomes" id="UP001623591">
    <property type="component" value="Unassembled WGS sequence"/>
</dbReference>
<dbReference type="Gene3D" id="3.30.360.10">
    <property type="entry name" value="Dihydrodipicolinate Reductase, domain 2"/>
    <property type="match status" value="1"/>
</dbReference>
<proteinExistence type="inferred from homology"/>
<organism evidence="5 6">
    <name type="scientific">Candidatus Clostridium stratigraminis</name>
    <dbReference type="NCBI Taxonomy" id="3381661"/>
    <lineage>
        <taxon>Bacteria</taxon>
        <taxon>Bacillati</taxon>
        <taxon>Bacillota</taxon>
        <taxon>Clostridia</taxon>
        <taxon>Eubacteriales</taxon>
        <taxon>Clostridiaceae</taxon>
        <taxon>Clostridium</taxon>
    </lineage>
</organism>
<dbReference type="InterPro" id="IPR036291">
    <property type="entry name" value="NAD(P)-bd_dom_sf"/>
</dbReference>
<dbReference type="Gene3D" id="3.40.50.720">
    <property type="entry name" value="NAD(P)-binding Rossmann-like Domain"/>
    <property type="match status" value="1"/>
</dbReference>
<evidence type="ECO:0000256" key="2">
    <source>
        <dbReference type="ARBA" id="ARBA00023002"/>
    </source>
</evidence>
<dbReference type="RefSeq" id="WP_406770090.1">
    <property type="nucleotide sequence ID" value="NZ_JBJHZZ010000008.1"/>
</dbReference>
<name>A0ABW8T6E0_9CLOT</name>
<dbReference type="InterPro" id="IPR055170">
    <property type="entry name" value="GFO_IDH_MocA-like_dom"/>
</dbReference>
<evidence type="ECO:0000313" key="6">
    <source>
        <dbReference type="Proteomes" id="UP001623591"/>
    </source>
</evidence>
<protein>
    <submittedName>
        <fullName evidence="5">Gfo/Idh/MocA family protein</fullName>
    </submittedName>
</protein>
<sequence length="322" mass="36048">MKMAILGAGSIARTMAATINEMEEVTSYAVASRNLKNAEDFAKEFSFAKAYGSYEEMLSDPEVELVYVATPHSHHYEHVKLCLNHRKHVLCEKAFAINAKQTIEMFDLAKEKKLLLTEAIWTRYLPLRQTLDEIIESGIIGRVSMLTANLGYVINHVPRLVDPALAGGALLDLGVYPINFALMFFGSDIESIASTAVITDRGVDSQNSITFVYKDGKMAVLQSTMLSLTDRQGIISGSKGFIIAENINNYERIKVYDINRKELACYEAPKQITGYEYEVKAAIRAIKEGELECEEMPHAESIKVMQVMDVLRQEWGVIYPGE</sequence>
<evidence type="ECO:0000259" key="3">
    <source>
        <dbReference type="Pfam" id="PF01408"/>
    </source>
</evidence>
<reference evidence="5 6" key="1">
    <citation type="submission" date="2024-11" db="EMBL/GenBank/DDBJ databases">
        <authorList>
            <person name="Heng Y.C."/>
            <person name="Lim A.C.H."/>
            <person name="Lee J.K.Y."/>
            <person name="Kittelmann S."/>
        </authorList>
    </citation>
    <scope>NUCLEOTIDE SEQUENCE [LARGE SCALE GENOMIC DNA]</scope>
    <source>
        <strain evidence="5 6">WILCCON 0185</strain>
    </source>
</reference>